<dbReference type="SUPFAM" id="SSF56219">
    <property type="entry name" value="DNase I-like"/>
    <property type="match status" value="1"/>
</dbReference>
<dbReference type="Proteomes" id="UP001274896">
    <property type="component" value="Unassembled WGS sequence"/>
</dbReference>
<dbReference type="GO" id="GO:0005737">
    <property type="term" value="C:cytoplasm"/>
    <property type="evidence" value="ECO:0007669"/>
    <property type="project" value="TreeGrafter"/>
</dbReference>
<dbReference type="EMBL" id="JAUCMX010000013">
    <property type="protein sequence ID" value="KAK3526493.1"/>
    <property type="molecule type" value="Genomic_DNA"/>
</dbReference>
<dbReference type="Pfam" id="PF09004">
    <property type="entry name" value="ALKBH8_N"/>
    <property type="match status" value="1"/>
</dbReference>
<dbReference type="PANTHER" id="PTHR13650">
    <property type="entry name" value="SPATACSIN"/>
    <property type="match status" value="1"/>
</dbReference>
<proteinExistence type="predicted"/>
<comment type="caution">
    <text evidence="3">The sequence shown here is derived from an EMBL/GenBank/DDBJ whole genome shotgun (WGS) entry which is preliminary data.</text>
</comment>
<dbReference type="GO" id="GO:0030424">
    <property type="term" value="C:axon"/>
    <property type="evidence" value="ECO:0007669"/>
    <property type="project" value="TreeGrafter"/>
</dbReference>
<dbReference type="Gene3D" id="3.60.10.10">
    <property type="entry name" value="Endonuclease/exonuclease/phosphatase"/>
    <property type="match status" value="1"/>
</dbReference>
<dbReference type="InterPro" id="IPR000477">
    <property type="entry name" value="RT_dom"/>
</dbReference>
<dbReference type="GO" id="GO:0008168">
    <property type="term" value="F:methyltransferase activity"/>
    <property type="evidence" value="ECO:0007669"/>
    <property type="project" value="InterPro"/>
</dbReference>
<dbReference type="InterPro" id="IPR015095">
    <property type="entry name" value="AlkB_hom8_N"/>
</dbReference>
<feature type="domain" description="Reverse transcriptase" evidence="2">
    <location>
        <begin position="543"/>
        <end position="809"/>
    </location>
</feature>
<feature type="non-terminal residue" evidence="3">
    <location>
        <position position="3169"/>
    </location>
</feature>
<name>A0AAE0QNN9_9TELE</name>
<protein>
    <recommendedName>
        <fullName evidence="2">Reverse transcriptase domain-containing protein</fullName>
    </recommendedName>
</protein>
<sequence length="3169" mass="359599">FPVFCFSNLISFTRDELLDIRQNTPHSIQPVFNYSDVLLDIVVGGAVALFKCFKKRKRGKRAGALVKLRQRGFRTVLPSIHLANLRSLPNKMDKLLLLSRTNKDFSNSAALCFTESWLNDAIPDSALNLPGFQLFRADRVAESAGKSRGGGTCFYINERWCTDVTVLKKMCCPDLEAFFINCKPFYSPREFSSFILVSVYIPPQAHVSSALQHLADEITHTEQQHPDSVIVILGDFNKANLSHELPKFKQHISCPTRDKNILDHCYTTIKDAYRSVPRAALGLSDHCLVHLLPTYRPKLKSAKPVVRTVKRWTSETEQDLQACFECTDWSIFEAGATDLDELTETVTSYISFCEDMCIPTRTYLSFNNDKPWFTSKLRYLRQAKEDAFRNGDRVLYNQARNTLNKEIRVAKRSYAKKLENQFSSNDPASVWKGLKYITNYKTPSPSTEANQQLAEDLNEFYCRFETAGLTPHAPSEHLSIQPLTPPATPLSPPPALRISEDDVRQIFLKQKRRKAPGPDGVTPVCLRTCADQLAFIFSQIFNRSLELCEVPACFKRSTIIPIPKKPKMTGLNDYRPVALTSVVMKSFERLVLAYLKNITGPLLDPLQFAYRANRSVDDAVNMGLHFILQHLDKSGTYVRLLFVDFSSAFNTIIPTLLQTKLTQLSVPSSICQWITSFLTDRHQLVKLGKFKSNSRTTSTGAPQGCVLSPLLFSLYTNDCTSTDPSIKLLKFADDTTVIGLIQDGDESAYRQEIEQLAAWCSRNNLELNTLKTVEMIVDFRRNTPALPPLTIMNSTVPTVASFRFLGTTISQDLKWDTHIDATIKKAQQRLYFLRQLRKFNLPQELLIHFYSAVIESVLCTSLTVWFGSATKSDMRRLQRTVRTAERIIGAPLPTLQELFLWEVSTEQNKVDKPRLLTLRPACYLRLHEIDSERQVTSVAECATDRLLQLVNKDLNGSKLASTELLSFNDGLCHLLLNKCVLVHLRWDEGSSEPELLSSCVLSLPSETQEMFTDYQLCKGILFMLTDPGFICILLIIFIDVFDSEDGKHLATVDLPAYYRSVQRDTEPAESLSSFCLLHISQDLSTVVAATRQNQALAVDLNDYFRIHKNQLHTQLDPRPLPLIPTKPCDQDSIASSAYSQSVLGTHFQSDHLWEARLALLYKQAKAPVLSALRLPWYKDLPRSECREAAVTAKLSRSTLPPGGSVISFTLPERTAPNLLIVSEFSAVLSFTSPDNSSTTLAYWDLENESVTYHRIDVPALPVCWSEEEHLSLILKASGMSLVLFTVSQEELLNRLMVFGSARTVDSLCHMNAWGRCSMPIHSLQAGLKNRQLDMVDFFLKSKENILCPATSYSLPEQTATSTQMQLNNVQDLRPALDLLQCAIRDTYAESQSRQFCEQLLSMTLNFLNTQIRVILTSAPATEDEFETRSVEEIVQCAVLNRELPRAQAYLRRRNCPEQKLEELRKTGLRLAFTCLTQRDLQQATTLLTNMGFNVKEQLHNICVYTADRELRAFMVEELERMNHLASEDLQKVEFIKQIENLCSRPATRCSKPFDKKRVIQKSQLEAESRNLLQRILYEPSPCSVQSLTGLVRLDWVRHWDNDTQKSVLLSRLPDHLLGSCDPAVLWSYLTSLHDQNRVTAWLTHTGCESTAASKWPALTADVVDGNTYCSDYMKDQILDILARQKVFVQSEMSDFEQLLWRLGQARGVMRDINDPPVPQFCTSKGQDFHTCFIQHCLENNLQYLLYTYLQHYRLTPNNCPAVGARKLYESYPWFEMMVKLQSITQDLKNPERVFQASLKSAQVLLPGSQASISSMLLEGHSLLALSTIMFAPGGIDRVVTEGDKGQDVLSRVDPQLLRMALSAYPKLKAALFSQTGPRVPSVCDVSIYHLMQLLHPLDLSRLFGWQSANTLGTAETLAELPHFSSPHLVKKYALVENLDFLYYLQHGRPSFAYGIFIIQHLADSSSVKLQMSWAVEQTYTLGLLNFSSPSIAAACVCFFELLGVCSLKLRVDLKALNLIVKLWSQNCEESSMASLKQSLVDKVNKMVASDRQTLEELLLHLEGAVRDIVESRGISRSSYAAGQEWALPVQFCHLHNLPLSTQYLQDCATDGQWLNFLLFLQTHHYPPQQVRYLAASFSPGLQAHLFLAFQDLQLVTSQQAVKDPRDSLSLLMKEESSDCPKDLFQVLFQSQEQPSPWQYLLAEAVTLHSPPLTVLAACHQEAELLQCLCVWILTSVNDDIAQEATSHMKENSCHHTWNLYDLSILWKTLLQKCEIKPLIRGFQLFQRESPLIHMLQMYELCYDYKNYQGAKDKLLEFQKCLLNLRNSGSVLGSDCLPVQWVEAQASVLLLTLLQQCSTQYELCRLLQLLADMERLLKSNGPDFKKLSQLSQILADTPVPLSPCLLENYTTKSLQRECQRMLEELQDLALFCQARKVAELAGLPIDRLIINELLRDLKMLKASRQWERQETRLAFWRKCQEQLKTDRIGAESACQFFLSQAEDPVQRDAELLQVQERCLLLAFAAQWLCQHSPPALELLAELEKRQWKWRIRRMVLTTALEQQSLFTPATGPDAFDGLLKEYSFSKMAVLDDQAYLNIEGLPMTEEGCLLEEEERKALSTLIGQLLDEGSVHEASRVCRYFELLHRDVWLVLQCRGLACGEIQPGLQELLVSDQEYRRSLPSCSSTGSLSSFVVVSSPEDQVLSQLQLLVEQCRHGKSYCKQVLSLYELSKELRCSYSEISSEEPEAVLQKVLLSQQPERFKKAQAFISVQGLQPDSVAQLITSTVLDGILASSQDRETAERHIYSPSEGKEAFLQLAKLCGDPNLVGIKLLDIIPTVSLAELGCTVELLILAHDCFSLTCNMEGIVKVLQAARHLSHTHLAHGERYGLLVRLLTGIGRYNEMTYIFDLLNQNHRFEMLLRKKVESNTRLKTALLDYIKRCLPGDSEKYNMVALCFSMRREIGENHEGAARTQLKLIESQPWAVTPDLKTGLDKVLFLLKDAAESYSKDSCMRQALRCVKMAKLVTLQLHFLNHGQDLRVVNLRPSELLGAIMALPRCYQSFIVAEAYDYSPDWAEILYQKVILKGDFSYLEEFKLHRPLPACLFEEISKKLIINKPPNTVSQNLKKLLQYCENVYTHYKLAYDHNFRDVANTLLQDTKTSSYLNDRLSS</sequence>
<dbReference type="GO" id="GO:0008088">
    <property type="term" value="P:axo-dendritic transport"/>
    <property type="evidence" value="ECO:0007669"/>
    <property type="project" value="TreeGrafter"/>
</dbReference>
<dbReference type="InterPro" id="IPR028107">
    <property type="entry name" value="Spatacsin_C_dom"/>
</dbReference>
<dbReference type="PANTHER" id="PTHR13650:SF0">
    <property type="entry name" value="SPATACSIN"/>
    <property type="match status" value="1"/>
</dbReference>
<dbReference type="GO" id="GO:0007268">
    <property type="term" value="P:chemical synaptic transmission"/>
    <property type="evidence" value="ECO:0007669"/>
    <property type="project" value="TreeGrafter"/>
</dbReference>
<dbReference type="InterPro" id="IPR028103">
    <property type="entry name" value="Spatacsin"/>
</dbReference>
<evidence type="ECO:0000313" key="3">
    <source>
        <dbReference type="EMBL" id="KAK3526493.1"/>
    </source>
</evidence>
<reference evidence="3" key="1">
    <citation type="submission" date="2023-06" db="EMBL/GenBank/DDBJ databases">
        <title>Male Hemibagrus guttatus genome.</title>
        <authorList>
            <person name="Bian C."/>
        </authorList>
    </citation>
    <scope>NUCLEOTIDE SEQUENCE</scope>
    <source>
        <strain evidence="3">Male_cb2023</strain>
        <tissue evidence="3">Muscle</tissue>
    </source>
</reference>
<feature type="transmembrane region" description="Helical" evidence="1">
    <location>
        <begin position="845"/>
        <end position="866"/>
    </location>
</feature>
<evidence type="ECO:0000259" key="2">
    <source>
        <dbReference type="PROSITE" id="PS50878"/>
    </source>
</evidence>
<organism evidence="3 4">
    <name type="scientific">Hemibagrus guttatus</name>
    <dbReference type="NCBI Taxonomy" id="175788"/>
    <lineage>
        <taxon>Eukaryota</taxon>
        <taxon>Metazoa</taxon>
        <taxon>Chordata</taxon>
        <taxon>Craniata</taxon>
        <taxon>Vertebrata</taxon>
        <taxon>Euteleostomi</taxon>
        <taxon>Actinopterygii</taxon>
        <taxon>Neopterygii</taxon>
        <taxon>Teleostei</taxon>
        <taxon>Ostariophysi</taxon>
        <taxon>Siluriformes</taxon>
        <taxon>Bagridae</taxon>
        <taxon>Hemibagrus</taxon>
    </lineage>
</organism>
<dbReference type="GO" id="GO:0016706">
    <property type="term" value="F:2-oxoglutarate-dependent dioxygenase activity"/>
    <property type="evidence" value="ECO:0007669"/>
    <property type="project" value="InterPro"/>
</dbReference>
<dbReference type="GO" id="GO:0048489">
    <property type="term" value="P:synaptic vesicle transport"/>
    <property type="evidence" value="ECO:0007669"/>
    <property type="project" value="TreeGrafter"/>
</dbReference>
<dbReference type="Pfam" id="PF14649">
    <property type="entry name" value="Spatacsin_C"/>
    <property type="match status" value="1"/>
</dbReference>
<keyword evidence="4" id="KW-1185">Reference proteome</keyword>
<dbReference type="InterPro" id="IPR036691">
    <property type="entry name" value="Endo/exonu/phosph_ase_sf"/>
</dbReference>
<keyword evidence="1" id="KW-0812">Transmembrane</keyword>
<dbReference type="InterPro" id="IPR043502">
    <property type="entry name" value="DNA/RNA_pol_sf"/>
</dbReference>
<evidence type="ECO:0000256" key="1">
    <source>
        <dbReference type="SAM" id="Phobius"/>
    </source>
</evidence>
<dbReference type="GO" id="GO:0007409">
    <property type="term" value="P:axonogenesis"/>
    <property type="evidence" value="ECO:0007669"/>
    <property type="project" value="TreeGrafter"/>
</dbReference>
<dbReference type="Pfam" id="PF00078">
    <property type="entry name" value="RVT_1"/>
    <property type="match status" value="1"/>
</dbReference>
<feature type="transmembrane region" description="Helical" evidence="1">
    <location>
        <begin position="1020"/>
        <end position="1041"/>
    </location>
</feature>
<keyword evidence="1" id="KW-1133">Transmembrane helix</keyword>
<gene>
    <name evidence="3" type="ORF">QTP70_029994</name>
</gene>
<dbReference type="GO" id="GO:0045202">
    <property type="term" value="C:synapse"/>
    <property type="evidence" value="ECO:0007669"/>
    <property type="project" value="TreeGrafter"/>
</dbReference>
<dbReference type="GO" id="GO:0030425">
    <property type="term" value="C:dendrite"/>
    <property type="evidence" value="ECO:0007669"/>
    <property type="project" value="TreeGrafter"/>
</dbReference>
<dbReference type="CDD" id="cd01650">
    <property type="entry name" value="RT_nLTR_like"/>
    <property type="match status" value="1"/>
</dbReference>
<dbReference type="SUPFAM" id="SSF56672">
    <property type="entry name" value="DNA/RNA polymerases"/>
    <property type="match status" value="1"/>
</dbReference>
<evidence type="ECO:0000313" key="4">
    <source>
        <dbReference type="Proteomes" id="UP001274896"/>
    </source>
</evidence>
<accession>A0AAE0QNN9</accession>
<dbReference type="PROSITE" id="PS50878">
    <property type="entry name" value="RT_POL"/>
    <property type="match status" value="1"/>
</dbReference>
<keyword evidence="1" id="KW-0472">Membrane</keyword>